<dbReference type="RefSeq" id="WP_097572945.1">
    <property type="nucleotide sequence ID" value="NZ_NWQG01000046.1"/>
</dbReference>
<keyword evidence="2" id="KW-1185">Reference proteome</keyword>
<comment type="caution">
    <text evidence="1">The sequence shown here is derived from an EMBL/GenBank/DDBJ whole genome shotgun (WGS) entry which is preliminary data.</text>
</comment>
<reference evidence="1 2" key="1">
    <citation type="submission" date="2017-09" db="EMBL/GenBank/DDBJ databases">
        <title>Mesorhizobum sanjuanii sp. nov. isolated from nodules of Lotus tenuis in saline-alkaline lowlands of Flooding Pampa.</title>
        <authorList>
            <person name="Sannazzaro A.I."/>
            <person name="Torres Tejerizo G.A."/>
            <person name="Fontana F."/>
            <person name="Cumpa Velazquez L.M."/>
            <person name="Hansen L."/>
            <person name="Pistorio M."/>
            <person name="Estrella M.J."/>
        </authorList>
    </citation>
    <scope>NUCLEOTIDE SEQUENCE [LARGE SCALE GENOMIC DNA]</scope>
    <source>
        <strain evidence="1 2">BSA136</strain>
    </source>
</reference>
<evidence type="ECO:0000313" key="2">
    <source>
        <dbReference type="Proteomes" id="UP000219182"/>
    </source>
</evidence>
<proteinExistence type="predicted"/>
<accession>A0A2A6FHW5</accession>
<dbReference type="AlphaFoldDB" id="A0A2A6FHW5"/>
<gene>
    <name evidence="1" type="ORF">CN311_08855</name>
</gene>
<dbReference type="EMBL" id="NWQG01000046">
    <property type="protein sequence ID" value="PDQ21424.1"/>
    <property type="molecule type" value="Genomic_DNA"/>
</dbReference>
<protein>
    <submittedName>
        <fullName evidence="1">Uncharacterized protein</fullName>
    </submittedName>
</protein>
<evidence type="ECO:0000313" key="1">
    <source>
        <dbReference type="EMBL" id="PDQ21424.1"/>
    </source>
</evidence>
<dbReference type="Proteomes" id="UP000219182">
    <property type="component" value="Unassembled WGS sequence"/>
</dbReference>
<sequence length="272" mass="30680">MARRSDKEVFLAALERVGGSAGNTALLRELGWTDDKYWKIHQKLYEEGLIEKGRGYGGKVLLAQRDAAPATKEDTEALASALAATSPEVAKTLVEAYTNELQLYPSVKEQIETHWARRRQLDDCHCEITALQGRRDTGGSWSRPDLALVAYRKYEFLPERVFELISFEVKPTNDISIKGVMEALAHREAATRSYVIYHTAGQDFSSFPEAERIEEVASRHGVGVYAAKDVNDFNQWAEVVTAIRANPDPEAVDTFIRRTLSDQAKTKLRKWF</sequence>
<organism evidence="1 2">
    <name type="scientific">Mesorhizobium sanjuanii</name>
    <dbReference type="NCBI Taxonomy" id="2037900"/>
    <lineage>
        <taxon>Bacteria</taxon>
        <taxon>Pseudomonadati</taxon>
        <taxon>Pseudomonadota</taxon>
        <taxon>Alphaproteobacteria</taxon>
        <taxon>Hyphomicrobiales</taxon>
        <taxon>Phyllobacteriaceae</taxon>
        <taxon>Mesorhizobium</taxon>
    </lineage>
</organism>
<name>A0A2A6FHW5_9HYPH</name>